<feature type="domain" description="Response regulatory" evidence="7">
    <location>
        <begin position="3"/>
        <end position="121"/>
    </location>
</feature>
<evidence type="ECO:0000256" key="3">
    <source>
        <dbReference type="ARBA" id="ARBA00023015"/>
    </source>
</evidence>
<dbReference type="GO" id="GO:0000160">
    <property type="term" value="P:phosphorelay signal transduction system"/>
    <property type="evidence" value="ECO:0007669"/>
    <property type="project" value="InterPro"/>
</dbReference>
<evidence type="ECO:0000313" key="9">
    <source>
        <dbReference type="Proteomes" id="UP000556026"/>
    </source>
</evidence>
<dbReference type="Pfam" id="PF00158">
    <property type="entry name" value="Sigma54_activat"/>
    <property type="match status" value="1"/>
</dbReference>
<feature type="modified residue" description="4-aspartylphosphate" evidence="5">
    <location>
        <position position="51"/>
    </location>
</feature>
<dbReference type="PANTHER" id="PTHR32071:SF113">
    <property type="entry name" value="ALGINATE BIOSYNTHESIS TRANSCRIPTIONAL REGULATORY PROTEIN ALGB"/>
    <property type="match status" value="1"/>
</dbReference>
<dbReference type="Gene3D" id="3.40.50.300">
    <property type="entry name" value="P-loop containing nucleotide triphosphate hydrolases"/>
    <property type="match status" value="1"/>
</dbReference>
<dbReference type="Pfam" id="PF25601">
    <property type="entry name" value="AAA_lid_14"/>
    <property type="match status" value="1"/>
</dbReference>
<dbReference type="SMART" id="SM00448">
    <property type="entry name" value="REC"/>
    <property type="match status" value="1"/>
</dbReference>
<dbReference type="InterPro" id="IPR027417">
    <property type="entry name" value="P-loop_NTPase"/>
</dbReference>
<proteinExistence type="predicted"/>
<dbReference type="Gene3D" id="3.40.50.2300">
    <property type="match status" value="1"/>
</dbReference>
<dbReference type="SUPFAM" id="SSF46689">
    <property type="entry name" value="Homeodomain-like"/>
    <property type="match status" value="1"/>
</dbReference>
<dbReference type="InterPro" id="IPR058031">
    <property type="entry name" value="AAA_lid_NorR"/>
</dbReference>
<dbReference type="Pfam" id="PF00072">
    <property type="entry name" value="Response_reg"/>
    <property type="match status" value="1"/>
</dbReference>
<dbReference type="PROSITE" id="PS50045">
    <property type="entry name" value="SIGMA54_INTERACT_4"/>
    <property type="match status" value="1"/>
</dbReference>
<keyword evidence="5" id="KW-0597">Phosphoprotein</keyword>
<evidence type="ECO:0000256" key="1">
    <source>
        <dbReference type="ARBA" id="ARBA00022741"/>
    </source>
</evidence>
<dbReference type="PRINTS" id="PR01590">
    <property type="entry name" value="HTHFIS"/>
</dbReference>
<keyword evidence="1" id="KW-0547">Nucleotide-binding</keyword>
<evidence type="ECO:0000256" key="5">
    <source>
        <dbReference type="PROSITE-ProRule" id="PRU00169"/>
    </source>
</evidence>
<dbReference type="GO" id="GO:0006355">
    <property type="term" value="P:regulation of DNA-templated transcription"/>
    <property type="evidence" value="ECO:0007669"/>
    <property type="project" value="InterPro"/>
</dbReference>
<evidence type="ECO:0000256" key="2">
    <source>
        <dbReference type="ARBA" id="ARBA00022840"/>
    </source>
</evidence>
<dbReference type="SUPFAM" id="SSF52540">
    <property type="entry name" value="P-loop containing nucleoside triphosphate hydrolases"/>
    <property type="match status" value="1"/>
</dbReference>
<dbReference type="EMBL" id="BLXX01000004">
    <property type="protein sequence ID" value="GFO59458.1"/>
    <property type="molecule type" value="Genomic_DNA"/>
</dbReference>
<dbReference type="InterPro" id="IPR009057">
    <property type="entry name" value="Homeodomain-like_sf"/>
</dbReference>
<dbReference type="Proteomes" id="UP000556026">
    <property type="component" value="Unassembled WGS sequence"/>
</dbReference>
<dbReference type="PROSITE" id="PS50110">
    <property type="entry name" value="RESPONSE_REGULATORY"/>
    <property type="match status" value="1"/>
</dbReference>
<comment type="caution">
    <text evidence="8">The sequence shown here is derived from an EMBL/GenBank/DDBJ whole genome shotgun (WGS) entry which is preliminary data.</text>
</comment>
<protein>
    <submittedName>
        <fullName evidence="8">Sigma-54-dependent Fis family transcriptional regulator</fullName>
    </submittedName>
</protein>
<dbReference type="Gene3D" id="1.10.10.60">
    <property type="entry name" value="Homeodomain-like"/>
    <property type="match status" value="1"/>
</dbReference>
<keyword evidence="2" id="KW-0067">ATP-binding</keyword>
<dbReference type="Gene3D" id="1.10.8.60">
    <property type="match status" value="1"/>
</dbReference>
<dbReference type="GO" id="GO:0005524">
    <property type="term" value="F:ATP binding"/>
    <property type="evidence" value="ECO:0007669"/>
    <property type="project" value="UniProtKB-KW"/>
</dbReference>
<dbReference type="RefSeq" id="WP_183354289.1">
    <property type="nucleotide sequence ID" value="NZ_BLXX01000004.1"/>
</dbReference>
<dbReference type="SUPFAM" id="SSF52172">
    <property type="entry name" value="CheY-like"/>
    <property type="match status" value="1"/>
</dbReference>
<dbReference type="PANTHER" id="PTHR32071">
    <property type="entry name" value="TRANSCRIPTIONAL REGULATORY PROTEIN"/>
    <property type="match status" value="1"/>
</dbReference>
<reference evidence="9" key="1">
    <citation type="submission" date="2020-06" db="EMBL/GenBank/DDBJ databases">
        <title>Draft genomic sequence of Geomonas sp. Red330.</title>
        <authorList>
            <person name="Itoh H."/>
            <person name="Zhenxing X."/>
            <person name="Ushijima N."/>
            <person name="Masuda Y."/>
            <person name="Shiratori Y."/>
            <person name="Senoo K."/>
        </authorList>
    </citation>
    <scope>NUCLEOTIDE SEQUENCE [LARGE SCALE GENOMIC DNA]</scope>
    <source>
        <strain evidence="9">Red330</strain>
    </source>
</reference>
<dbReference type="CDD" id="cd00009">
    <property type="entry name" value="AAA"/>
    <property type="match status" value="1"/>
</dbReference>
<dbReference type="Pfam" id="PF02954">
    <property type="entry name" value="HTH_8"/>
    <property type="match status" value="1"/>
</dbReference>
<keyword evidence="4" id="KW-0804">Transcription</keyword>
<evidence type="ECO:0000256" key="4">
    <source>
        <dbReference type="ARBA" id="ARBA00023163"/>
    </source>
</evidence>
<sequence>MDTLLVIEATETLRRELAEALGTEYIVLQGADFNQAMEQFHRHNPKVVALDLGLPPDLEGTAEGFRCLQWMLGSQPETKVVVLTGNGDWETAHRALRFGAYDFYHKPVNLDELKSVIKRAFQLINLEEERRRLQETLDRRGQGLEGVVGQCAAMQRVYSAAQMVSASDVPVLITGELGTGKELVARTIKSLSARGDGPFVPIQCAVTNKDQLGSELFGAECGAGVGVAVLPGKIEHAAQGTLFINEPAELPQHLQVKLLRVLQERKLQRVGGTRDIDTDIRIICASRENLSHAVRAGLLLEELYYRLSVITLELPPLRTRGQDIMLLAHLFLRRFAQACNARVRGFTAEAVAALEGHSWPGNVGELEGRVQRGVILSEGPFLEPAVLGLGVEPVREDVAASRSLSLREARDRAERTVISAAVDSSRGNLAKASELLDVSRSTLYDLLKKHGLFNPAGSR</sequence>
<dbReference type="InterPro" id="IPR001789">
    <property type="entry name" value="Sig_transdc_resp-reg_receiver"/>
</dbReference>
<keyword evidence="3" id="KW-0805">Transcription regulation</keyword>
<dbReference type="FunFam" id="3.40.50.300:FF:000006">
    <property type="entry name" value="DNA-binding transcriptional regulator NtrC"/>
    <property type="match status" value="1"/>
</dbReference>
<evidence type="ECO:0000259" key="6">
    <source>
        <dbReference type="PROSITE" id="PS50045"/>
    </source>
</evidence>
<feature type="domain" description="Sigma-54 factor interaction" evidence="6">
    <location>
        <begin position="147"/>
        <end position="375"/>
    </location>
</feature>
<dbReference type="AlphaFoldDB" id="A0A6V8MHI9"/>
<organism evidence="8 9">
    <name type="scientific">Geomonas silvestris</name>
    <dbReference type="NCBI Taxonomy" id="2740184"/>
    <lineage>
        <taxon>Bacteria</taxon>
        <taxon>Pseudomonadati</taxon>
        <taxon>Thermodesulfobacteriota</taxon>
        <taxon>Desulfuromonadia</taxon>
        <taxon>Geobacterales</taxon>
        <taxon>Geobacteraceae</taxon>
        <taxon>Geomonas</taxon>
    </lineage>
</organism>
<keyword evidence="9" id="KW-1185">Reference proteome</keyword>
<dbReference type="GO" id="GO:0043565">
    <property type="term" value="F:sequence-specific DNA binding"/>
    <property type="evidence" value="ECO:0007669"/>
    <property type="project" value="InterPro"/>
</dbReference>
<evidence type="ECO:0000259" key="7">
    <source>
        <dbReference type="PROSITE" id="PS50110"/>
    </source>
</evidence>
<accession>A0A6V8MHI9</accession>
<dbReference type="InterPro" id="IPR002197">
    <property type="entry name" value="HTH_Fis"/>
</dbReference>
<name>A0A6V8MHI9_9BACT</name>
<evidence type="ECO:0000313" key="8">
    <source>
        <dbReference type="EMBL" id="GFO59458.1"/>
    </source>
</evidence>
<gene>
    <name evidence="8" type="ORF">GMST_17830</name>
</gene>
<dbReference type="InterPro" id="IPR011006">
    <property type="entry name" value="CheY-like_superfamily"/>
</dbReference>
<dbReference type="InterPro" id="IPR002078">
    <property type="entry name" value="Sigma_54_int"/>
</dbReference>